<comment type="similarity">
    <text evidence="1">Belongs to the mycobacterial PPE family.</text>
</comment>
<dbReference type="EMBL" id="FUEZ01000004">
    <property type="protein sequence ID" value="SPM42267.1"/>
    <property type="molecule type" value="Genomic_DNA"/>
</dbReference>
<reference evidence="5 6" key="1">
    <citation type="submission" date="2017-01" db="EMBL/GenBank/DDBJ databases">
        <authorList>
            <consortium name="Urmite Genomes"/>
        </authorList>
    </citation>
    <scope>NUCLEOTIDE SEQUENCE [LARGE SCALE GENOMIC DNA]</scope>
    <source>
        <strain evidence="5 6">AB215</strain>
    </source>
</reference>
<dbReference type="PANTHER" id="PTHR46766">
    <property type="entry name" value="GLUTAMINE-RICH PROTEIN 2"/>
    <property type="match status" value="1"/>
</dbReference>
<feature type="compositionally biased region" description="Low complexity" evidence="2">
    <location>
        <begin position="177"/>
        <end position="191"/>
    </location>
</feature>
<dbReference type="FunFam" id="1.20.1260.20:FF:000001">
    <property type="entry name" value="PPE family protein PPE41"/>
    <property type="match status" value="1"/>
</dbReference>
<name>A0A2U3PET1_9MYCO</name>
<proteinExistence type="inferred from homology"/>
<dbReference type="Pfam" id="PF12484">
    <property type="entry name" value="PPE-SVP"/>
    <property type="match status" value="1"/>
</dbReference>
<dbReference type="Pfam" id="PF00823">
    <property type="entry name" value="PPE"/>
    <property type="match status" value="1"/>
</dbReference>
<keyword evidence="6" id="KW-1185">Reference proteome</keyword>
<dbReference type="Gene3D" id="1.20.1260.20">
    <property type="entry name" value="PPE superfamily"/>
    <property type="match status" value="1"/>
</dbReference>
<protein>
    <submittedName>
        <fullName evidence="5">PPE family protein</fullName>
    </submittedName>
</protein>
<organism evidence="5 6">
    <name type="scientific">Mycobacterium numidiamassiliense</name>
    <dbReference type="NCBI Taxonomy" id="1841861"/>
    <lineage>
        <taxon>Bacteria</taxon>
        <taxon>Bacillati</taxon>
        <taxon>Actinomycetota</taxon>
        <taxon>Actinomycetes</taxon>
        <taxon>Mycobacteriales</taxon>
        <taxon>Mycobacteriaceae</taxon>
        <taxon>Mycobacterium</taxon>
    </lineage>
</organism>
<feature type="domain" description="PPE family C-terminal" evidence="4">
    <location>
        <begin position="318"/>
        <end position="386"/>
    </location>
</feature>
<dbReference type="GO" id="GO:0052572">
    <property type="term" value="P:response to host immune response"/>
    <property type="evidence" value="ECO:0007669"/>
    <property type="project" value="TreeGrafter"/>
</dbReference>
<evidence type="ECO:0000256" key="2">
    <source>
        <dbReference type="SAM" id="MobiDB-lite"/>
    </source>
</evidence>
<dbReference type="AlphaFoldDB" id="A0A2U3PET1"/>
<evidence type="ECO:0000313" key="5">
    <source>
        <dbReference type="EMBL" id="SPM42267.1"/>
    </source>
</evidence>
<dbReference type="Proteomes" id="UP000240424">
    <property type="component" value="Unassembled WGS sequence"/>
</dbReference>
<dbReference type="InterPro" id="IPR038332">
    <property type="entry name" value="PPE_sf"/>
</dbReference>
<dbReference type="STRING" id="1841861.GCA_900157365_02807"/>
<dbReference type="SUPFAM" id="SSF140459">
    <property type="entry name" value="PE/PPE dimer-like"/>
    <property type="match status" value="1"/>
</dbReference>
<accession>A0A2U3PET1</accession>
<feature type="region of interest" description="Disordered" evidence="2">
    <location>
        <begin position="393"/>
        <end position="432"/>
    </location>
</feature>
<dbReference type="InterPro" id="IPR022171">
    <property type="entry name" value="PPE_C"/>
</dbReference>
<feature type="domain" description="PPE" evidence="3">
    <location>
        <begin position="2"/>
        <end position="165"/>
    </location>
</feature>
<evidence type="ECO:0000259" key="4">
    <source>
        <dbReference type="Pfam" id="PF12484"/>
    </source>
</evidence>
<evidence type="ECO:0000256" key="1">
    <source>
        <dbReference type="ARBA" id="ARBA00010652"/>
    </source>
</evidence>
<dbReference type="InterPro" id="IPR000030">
    <property type="entry name" value="PPE_dom"/>
</dbReference>
<feature type="region of interest" description="Disordered" evidence="2">
    <location>
        <begin position="166"/>
        <end position="191"/>
    </location>
</feature>
<gene>
    <name evidence="5" type="ORF">MNAB215_4487</name>
</gene>
<sequence length="468" mass="47334">VDFASLPPEVNSSRMYLGPGSDSMLSAAEAWEGLAAELYATASSYQSAIASLTAGPWIGPSSASMAAAAASYVSWLEGAAVQAEHAGTQAKAAAAAYEEAFASTVPPPLVTSNRTRLARLLATNVFGQNTSAIATAEAQYAEMWAQDAAAMYRYAGSSASATALTPFESPRQNTNPSGQATQSTAVTQAAGTSAGNVQQTLSAVPSTLQSLATAAPAASSSSSTLDTLNLLSDLIAIFLDLPADVAALTVGLPLSILGLVSLPFDIGGYGTGVHTDDIVSGWNGEESWPGRGPAPVKEFPAHLANLPPGTVPPAPRVSAGRGDANSVGPLSVPATWTIATPAVRATAYTMPALPVAGGADLGPTLGSSTTLGQMAVAGMAGRAIAGTLGTGVAKDGGKAQRREHVQDASGAVRTAEDTAANSGSAPEGEPRPVITGVAAELREFVKLRNEGILTEDEYTEQKNRLLGR</sequence>
<evidence type="ECO:0000313" key="6">
    <source>
        <dbReference type="Proteomes" id="UP000240424"/>
    </source>
</evidence>
<feature type="compositionally biased region" description="Basic and acidic residues" evidence="2">
    <location>
        <begin position="395"/>
        <end position="406"/>
    </location>
</feature>
<feature type="non-terminal residue" evidence="5">
    <location>
        <position position="1"/>
    </location>
</feature>
<evidence type="ECO:0000259" key="3">
    <source>
        <dbReference type="Pfam" id="PF00823"/>
    </source>
</evidence>
<dbReference type="PANTHER" id="PTHR46766:SF1">
    <property type="entry name" value="GLUTAMINE-RICH PROTEIN 2"/>
    <property type="match status" value="1"/>
</dbReference>